<proteinExistence type="predicted"/>
<dbReference type="KEGG" id="bha:BH1044"/>
<dbReference type="Gene3D" id="3.40.630.30">
    <property type="match status" value="1"/>
</dbReference>
<dbReference type="PROSITE" id="PS51186">
    <property type="entry name" value="GNAT"/>
    <property type="match status" value="1"/>
</dbReference>
<organism evidence="2 3">
    <name type="scientific">Halalkalibacterium halodurans (strain ATCC BAA-125 / DSM 18197 / FERM 7344 / JCM 9153 / C-125)</name>
    <name type="common">Bacillus halodurans</name>
    <dbReference type="NCBI Taxonomy" id="272558"/>
    <lineage>
        <taxon>Bacteria</taxon>
        <taxon>Bacillati</taxon>
        <taxon>Bacillota</taxon>
        <taxon>Bacilli</taxon>
        <taxon>Bacillales</taxon>
        <taxon>Bacillaceae</taxon>
        <taxon>Halalkalibacterium (ex Joshi et al. 2022)</taxon>
    </lineage>
</organism>
<dbReference type="Proteomes" id="UP000001258">
    <property type="component" value="Chromosome"/>
</dbReference>
<dbReference type="OrthoDB" id="9800797at2"/>
<evidence type="ECO:0000259" key="1">
    <source>
        <dbReference type="PROSITE" id="PS51186"/>
    </source>
</evidence>
<dbReference type="SUPFAM" id="SSF55729">
    <property type="entry name" value="Acyl-CoA N-acyltransferases (Nat)"/>
    <property type="match status" value="1"/>
</dbReference>
<evidence type="ECO:0000313" key="3">
    <source>
        <dbReference type="Proteomes" id="UP000001258"/>
    </source>
</evidence>
<feature type="domain" description="N-acetyltransferase" evidence="1">
    <location>
        <begin position="1"/>
        <end position="103"/>
    </location>
</feature>
<dbReference type="EMBL" id="BA000004">
    <property type="protein sequence ID" value="BAB04763.1"/>
    <property type="molecule type" value="Genomic_DNA"/>
</dbReference>
<dbReference type="HOGENOM" id="CLU_175311_0_0_9"/>
<dbReference type="PIR" id="D83780">
    <property type="entry name" value="D83780"/>
</dbReference>
<gene>
    <name evidence="2" type="ordered locus">BH1044</name>
</gene>
<dbReference type="Pfam" id="PF13673">
    <property type="entry name" value="Acetyltransf_10"/>
    <property type="match status" value="1"/>
</dbReference>
<name>Q9KE14_HALH5</name>
<reference evidence="2 3" key="1">
    <citation type="journal article" date="2000" name="Nucleic Acids Res.">
        <title>Complete genome sequence of the alkaliphilic bacterium Bacillus halodurans and genomic sequence comparison with Bacillus subtilis.</title>
        <authorList>
            <person name="Takami H."/>
            <person name="Nakasone K."/>
            <person name="Takaki Y."/>
            <person name="Maeno G."/>
            <person name="Sasaki R."/>
            <person name="Masui N."/>
            <person name="Fuji F."/>
            <person name="Hirama C."/>
            <person name="Nakamura Y."/>
            <person name="Ogasawara N."/>
            <person name="Kuhara S."/>
            <person name="Horikoshi K."/>
        </authorList>
    </citation>
    <scope>NUCLEOTIDE SEQUENCE [LARGE SCALE GENOMIC DNA]</scope>
    <source>
        <strain evidence="3">ATCC BAA-125 / DSM 18197 / FERM 7344 / JCM 9153 / C-125</strain>
    </source>
</reference>
<sequence>MTKDDPAIVYVYEQEGKPVGVFSFLKQASWFLDFFYIDVSTIGNGYGRKMWHEMIACAKKENISSFLIESDPNAEPFYKKMGAHRIGETPSSVFANRMLPLLKVDVN</sequence>
<dbReference type="eggNOG" id="COG0454">
    <property type="taxonomic scope" value="Bacteria"/>
</dbReference>
<dbReference type="InterPro" id="IPR016181">
    <property type="entry name" value="Acyl_CoA_acyltransferase"/>
</dbReference>
<evidence type="ECO:0000313" key="2">
    <source>
        <dbReference type="EMBL" id="BAB04763.1"/>
    </source>
</evidence>
<dbReference type="STRING" id="272558.gene:10726938"/>
<dbReference type="GO" id="GO:0016747">
    <property type="term" value="F:acyltransferase activity, transferring groups other than amino-acyl groups"/>
    <property type="evidence" value="ECO:0007669"/>
    <property type="project" value="InterPro"/>
</dbReference>
<accession>Q9KE14</accession>
<protein>
    <submittedName>
        <fullName evidence="2">BH1044 protein</fullName>
    </submittedName>
</protein>
<keyword evidence="3" id="KW-1185">Reference proteome</keyword>
<dbReference type="AlphaFoldDB" id="Q9KE14"/>
<dbReference type="InterPro" id="IPR000182">
    <property type="entry name" value="GNAT_dom"/>
</dbReference>
<dbReference type="RefSeq" id="WP_010897214.1">
    <property type="nucleotide sequence ID" value="NC_002570.2"/>
</dbReference>